<protein>
    <recommendedName>
        <fullName evidence="7">Patatin</fullName>
        <ecNumber evidence="7">3.1.1.-</ecNumber>
    </recommendedName>
</protein>
<feature type="short sequence motif" description="GXSXG" evidence="6">
    <location>
        <begin position="718"/>
        <end position="722"/>
    </location>
</feature>
<evidence type="ECO:0000313" key="9">
    <source>
        <dbReference type="EMBL" id="KAK3231445.1"/>
    </source>
</evidence>
<evidence type="ECO:0000256" key="2">
    <source>
        <dbReference type="ARBA" id="ARBA00022801"/>
    </source>
</evidence>
<keyword evidence="5 6" id="KW-0443">Lipid metabolism</keyword>
<feature type="short sequence motif" description="DGA/G" evidence="6">
    <location>
        <begin position="558"/>
        <end position="560"/>
    </location>
</feature>
<feature type="active site" description="Proton acceptor" evidence="6">
    <location>
        <position position="870"/>
    </location>
</feature>
<keyword evidence="4 6" id="KW-0442">Lipid degradation</keyword>
<feature type="short sequence motif" description="DGA/G" evidence="6">
    <location>
        <begin position="870"/>
        <end position="872"/>
    </location>
</feature>
<dbReference type="AlphaFoldDB" id="A0AAE0EM26"/>
<evidence type="ECO:0000256" key="6">
    <source>
        <dbReference type="PROSITE-ProRule" id="PRU01161"/>
    </source>
</evidence>
<name>A0AAE0EM26_9ROSI</name>
<comment type="caution">
    <text evidence="6">Lacks conserved residue(s) required for the propagation of feature annotation.</text>
</comment>
<evidence type="ECO:0000313" key="10">
    <source>
        <dbReference type="Proteomes" id="UP001281410"/>
    </source>
</evidence>
<dbReference type="Gene3D" id="3.40.1090.10">
    <property type="entry name" value="Cytosolic phospholipase A2 catalytic domain"/>
    <property type="match status" value="3"/>
</dbReference>
<feature type="domain" description="PNPLA" evidence="8">
    <location>
        <begin position="26"/>
        <end position="232"/>
    </location>
</feature>
<dbReference type="EMBL" id="JANJYJ010000001">
    <property type="protein sequence ID" value="KAK3231445.1"/>
    <property type="molecule type" value="Genomic_DNA"/>
</dbReference>
<feature type="short sequence motif" description="GXGXXG" evidence="6">
    <location>
        <begin position="680"/>
        <end position="685"/>
    </location>
</feature>
<dbReference type="PANTHER" id="PTHR32176">
    <property type="entry name" value="XYLOSE ISOMERASE"/>
    <property type="match status" value="1"/>
</dbReference>
<gene>
    <name evidence="9" type="ORF">Dsin_003326</name>
</gene>
<dbReference type="GO" id="GO:0047372">
    <property type="term" value="F:monoacylglycerol lipase activity"/>
    <property type="evidence" value="ECO:0007669"/>
    <property type="project" value="TreeGrafter"/>
</dbReference>
<dbReference type="GO" id="GO:0016042">
    <property type="term" value="P:lipid catabolic process"/>
    <property type="evidence" value="ECO:0007669"/>
    <property type="project" value="UniProtKB-UniRule"/>
</dbReference>
<feature type="domain" description="PNPLA" evidence="8">
    <location>
        <begin position="676"/>
        <end position="883"/>
    </location>
</feature>
<dbReference type="PANTHER" id="PTHR32176:SF120">
    <property type="entry name" value="PATATIN"/>
    <property type="match status" value="1"/>
</dbReference>
<evidence type="ECO:0000256" key="7">
    <source>
        <dbReference type="RuleBase" id="RU361262"/>
    </source>
</evidence>
<keyword evidence="10" id="KW-1185">Reference proteome</keyword>
<dbReference type="FunFam" id="3.40.1090.10:FF:000005">
    <property type="entry name" value="Patatin"/>
    <property type="match status" value="3"/>
</dbReference>
<reference evidence="9" key="1">
    <citation type="journal article" date="2023" name="Plant J.">
        <title>Genome sequences and population genomics provide insights into the demographic history, inbreeding, and mutation load of two 'living fossil' tree species of Dipteronia.</title>
        <authorList>
            <person name="Feng Y."/>
            <person name="Comes H.P."/>
            <person name="Chen J."/>
            <person name="Zhu S."/>
            <person name="Lu R."/>
            <person name="Zhang X."/>
            <person name="Li P."/>
            <person name="Qiu J."/>
            <person name="Olsen K.M."/>
            <person name="Qiu Y."/>
        </authorList>
    </citation>
    <scope>NUCLEOTIDE SEQUENCE</scope>
    <source>
        <strain evidence="9">NBL</strain>
    </source>
</reference>
<feature type="active site" description="Proton acceptor" evidence="6">
    <location>
        <position position="558"/>
    </location>
</feature>
<dbReference type="GO" id="GO:0004620">
    <property type="term" value="F:phospholipase activity"/>
    <property type="evidence" value="ECO:0007669"/>
    <property type="project" value="TreeGrafter"/>
</dbReference>
<evidence type="ECO:0000256" key="5">
    <source>
        <dbReference type="ARBA" id="ARBA00023098"/>
    </source>
</evidence>
<feature type="active site" description="Nucleophile" evidence="6">
    <location>
        <position position="720"/>
    </location>
</feature>
<feature type="active site" description="Nucleophile" evidence="6">
    <location>
        <position position="70"/>
    </location>
</feature>
<feature type="short sequence motif" description="DGA/G" evidence="6">
    <location>
        <begin position="219"/>
        <end position="221"/>
    </location>
</feature>
<comment type="caution">
    <text evidence="9">The sequence shown here is derived from an EMBL/GenBank/DDBJ whole genome shotgun (WGS) entry which is preliminary data.</text>
</comment>
<dbReference type="GO" id="GO:0006952">
    <property type="term" value="P:defense response"/>
    <property type="evidence" value="ECO:0007669"/>
    <property type="project" value="UniProtKB-KW"/>
</dbReference>
<comment type="function">
    <text evidence="7">Lipolytic acyl hydrolase (LAH).</text>
</comment>
<dbReference type="CDD" id="cd07214">
    <property type="entry name" value="Pat17_isozyme_like"/>
    <property type="match status" value="2"/>
</dbReference>
<dbReference type="InterPro" id="IPR016035">
    <property type="entry name" value="Acyl_Trfase/lysoPLipase"/>
</dbReference>
<evidence type="ECO:0000256" key="4">
    <source>
        <dbReference type="ARBA" id="ARBA00022963"/>
    </source>
</evidence>
<feature type="active site" description="Proton acceptor" evidence="6">
    <location>
        <position position="219"/>
    </location>
</feature>
<comment type="domain">
    <text evidence="7">The nitrogen atoms of the two glycine residues in the GGXR motif define the oxyanion hole, and stabilize the oxyanion that forms during the nucleophilic attack by the catalytic serine during substrate cleavage.</text>
</comment>
<dbReference type="EC" id="3.1.1.-" evidence="7"/>
<keyword evidence="2 6" id="KW-0378">Hydrolase</keyword>
<feature type="short sequence motif" description="GXSXG" evidence="6">
    <location>
        <begin position="406"/>
        <end position="410"/>
    </location>
</feature>
<evidence type="ECO:0000259" key="8">
    <source>
        <dbReference type="PROSITE" id="PS51635"/>
    </source>
</evidence>
<dbReference type="InterPro" id="IPR002641">
    <property type="entry name" value="PNPLA_dom"/>
</dbReference>
<accession>A0AAE0EM26</accession>
<sequence>MHTTTPSSTSHLRILPPTHGNLITILSIDGGGVRGIISATILAYLESQLQELDGEGARLADYFDLIAGTSTGGLVTAMLTAPNENNRPVFAAKDIKPFYLQHCPKIFPQNRSMWGSIRKKLKSLSGPKYDGKYLHRLVKDQLGETRLHDTLTHVVIPSFDIRRLQPTIFSTYEIKRSPYLDASLSDICISSSAAPTYLPCHYFTNKDHEGNTREFHLIDGGVTANNPALVAITQVIKQISDENPDFFPIKPMDYGRFVVISIGTGSQKIEEKYSAKMAAKWGTLGWLLHGCSVPLVDVFTQASADMVDFHISVVFQALQSEQNYLRIQDDTLTGKNSSTDIATKENLDKLVLIGERLLRKPVSKVNLETGLSEPIPNGGTNAEALKKYKLDGEDARIADYFDVISGTSTGGLVTAMLTTPNEKNRPLFAAKDINEFYLSECPKIFPQPSFQLFANARKVMKALSGPKYNGKYLHSIVREKLGNTRLHQTLTNVVIPTFDIKRLQPTIFSSYEVKEKQSLDALLSDICIATSAAPTYLPAHTFETKTPSGQVREFNLIDGGVAANNPALVAMGEVTKAIIRGNSDFFPIKPMDYGRFLVISLGTGSGKDQGKYSADAAAKWGVLGWLTSGGSTPLVDVFTQASADMVDLHISAVFQALHSDKYLRIQPSFGDLITILSIDGGGIRGLIPGTLLAFLESELQKLDGEDARIADYFDVISGTSTGGLVTAMLTTPNEKNRPLFAAKDINEFYLSECPKIFPQPSFQLFANARKVMKALSGPKYDGKYLHSIVREKLGNTRLHQTLTNVVIPTFDIKRLQPTIFSSYEVKEKQSLDALLSDICIATSAAPTYLPAHTFETKTPSGQVREFNLIDGGVAANNPALVAMGEVTKAIIRGNSDFFPIKPMDYGRFLVISLGTGSGKDQGKYSADAAAKWGVLGWLTSGGSTPLVDVFTQASADMVDLHISAVFQALHSDKYLRIQEDTLSEVVSSVDIATKKNLEDLVKVGEGLLKKPVSRVNLETGIFEPSNTELESNQEALKRFAKLLSNEKRCRLSRSPNGEPNTYKSNAK</sequence>
<proteinExistence type="inferred from homology"/>
<keyword evidence="3" id="KW-0611">Plant defense</keyword>
<dbReference type="Proteomes" id="UP001281410">
    <property type="component" value="Unassembled WGS sequence"/>
</dbReference>
<evidence type="ECO:0000256" key="1">
    <source>
        <dbReference type="ARBA" id="ARBA00010240"/>
    </source>
</evidence>
<comment type="similarity">
    <text evidence="1 7">Belongs to the patatin family.</text>
</comment>
<feature type="domain" description="PNPLA" evidence="8">
    <location>
        <begin position="369"/>
        <end position="571"/>
    </location>
</feature>
<feature type="short sequence motif" description="GXSXG" evidence="6">
    <location>
        <begin position="68"/>
        <end position="72"/>
    </location>
</feature>
<feature type="active site" description="Nucleophile" evidence="6">
    <location>
        <position position="408"/>
    </location>
</feature>
<dbReference type="PROSITE" id="PS51635">
    <property type="entry name" value="PNPLA"/>
    <property type="match status" value="3"/>
</dbReference>
<dbReference type="SUPFAM" id="SSF52151">
    <property type="entry name" value="FabD/lysophospholipase-like"/>
    <property type="match status" value="3"/>
</dbReference>
<evidence type="ECO:0000256" key="3">
    <source>
        <dbReference type="ARBA" id="ARBA00022821"/>
    </source>
</evidence>
<feature type="short sequence motif" description="GXGXXG" evidence="6">
    <location>
        <begin position="30"/>
        <end position="35"/>
    </location>
</feature>
<organism evidence="9 10">
    <name type="scientific">Dipteronia sinensis</name>
    <dbReference type="NCBI Taxonomy" id="43782"/>
    <lineage>
        <taxon>Eukaryota</taxon>
        <taxon>Viridiplantae</taxon>
        <taxon>Streptophyta</taxon>
        <taxon>Embryophyta</taxon>
        <taxon>Tracheophyta</taxon>
        <taxon>Spermatophyta</taxon>
        <taxon>Magnoliopsida</taxon>
        <taxon>eudicotyledons</taxon>
        <taxon>Gunneridae</taxon>
        <taxon>Pentapetalae</taxon>
        <taxon>rosids</taxon>
        <taxon>malvids</taxon>
        <taxon>Sapindales</taxon>
        <taxon>Sapindaceae</taxon>
        <taxon>Hippocastanoideae</taxon>
        <taxon>Acereae</taxon>
        <taxon>Dipteronia</taxon>
    </lineage>
</organism>
<dbReference type="Pfam" id="PF01734">
    <property type="entry name" value="Patatin"/>
    <property type="match status" value="3"/>
</dbReference>